<reference evidence="2" key="1">
    <citation type="journal article" date="2015" name="Nat. Genet.">
        <title>The genome and transcriptome of the zoonotic hookworm Ancylostoma ceylanicum identify infection-specific gene families.</title>
        <authorList>
            <person name="Schwarz E.M."/>
            <person name="Hu Y."/>
            <person name="Antoshechkin I."/>
            <person name="Miller M.M."/>
            <person name="Sternberg P.W."/>
            <person name="Aroian R.V."/>
        </authorList>
    </citation>
    <scope>NUCLEOTIDE SEQUENCE</scope>
    <source>
        <strain evidence="2">HY135</strain>
    </source>
</reference>
<evidence type="ECO:0000313" key="2">
    <source>
        <dbReference type="Proteomes" id="UP000024635"/>
    </source>
</evidence>
<sequence>MWTCCENSPALELQDQHVKIDVEKLLYNENLPQTLSVPQRGVGVNGKRLRTRTTHLTILQQPVDRDLQQPVDLQ</sequence>
<comment type="caution">
    <text evidence="1">The sequence shown here is derived from an EMBL/GenBank/DDBJ whole genome shotgun (WGS) entry which is preliminary data.</text>
</comment>
<proteinExistence type="predicted"/>
<dbReference type="Proteomes" id="UP000024635">
    <property type="component" value="Unassembled WGS sequence"/>
</dbReference>
<dbReference type="EMBL" id="JARK01001428">
    <property type="protein sequence ID" value="EYC03652.1"/>
    <property type="molecule type" value="Genomic_DNA"/>
</dbReference>
<protein>
    <submittedName>
        <fullName evidence="1">Uncharacterized protein</fullName>
    </submittedName>
</protein>
<dbReference type="AlphaFoldDB" id="A0A016TLX8"/>
<gene>
    <name evidence="1" type="primary">Acey_s0092.g2541</name>
    <name evidence="1" type="ORF">Y032_0092g2541</name>
</gene>
<name>A0A016TLX8_9BILA</name>
<organism evidence="1 2">
    <name type="scientific">Ancylostoma ceylanicum</name>
    <dbReference type="NCBI Taxonomy" id="53326"/>
    <lineage>
        <taxon>Eukaryota</taxon>
        <taxon>Metazoa</taxon>
        <taxon>Ecdysozoa</taxon>
        <taxon>Nematoda</taxon>
        <taxon>Chromadorea</taxon>
        <taxon>Rhabditida</taxon>
        <taxon>Rhabditina</taxon>
        <taxon>Rhabditomorpha</taxon>
        <taxon>Strongyloidea</taxon>
        <taxon>Ancylostomatidae</taxon>
        <taxon>Ancylostomatinae</taxon>
        <taxon>Ancylostoma</taxon>
    </lineage>
</organism>
<accession>A0A016TLX8</accession>
<evidence type="ECO:0000313" key="1">
    <source>
        <dbReference type="EMBL" id="EYC03652.1"/>
    </source>
</evidence>
<keyword evidence="2" id="KW-1185">Reference proteome</keyword>